<proteinExistence type="inferred from homology"/>
<dbReference type="EMBL" id="CP111015">
    <property type="protein sequence ID" value="WAR03711.1"/>
    <property type="molecule type" value="Genomic_DNA"/>
</dbReference>
<feature type="transmembrane region" description="Helical" evidence="6">
    <location>
        <begin position="112"/>
        <end position="131"/>
    </location>
</feature>
<feature type="domain" description="CWH43-like N-terminal" evidence="7">
    <location>
        <begin position="60"/>
        <end position="224"/>
    </location>
</feature>
<evidence type="ECO:0000259" key="7">
    <source>
        <dbReference type="Pfam" id="PF10277"/>
    </source>
</evidence>
<evidence type="ECO:0000256" key="5">
    <source>
        <dbReference type="ARBA" id="ARBA00023136"/>
    </source>
</evidence>
<comment type="subcellular location">
    <subcellularLocation>
        <location evidence="1">Endomembrane system</location>
        <topology evidence="1">Multi-pass membrane protein</topology>
    </subcellularLocation>
</comment>
<evidence type="ECO:0000256" key="2">
    <source>
        <dbReference type="ARBA" id="ARBA00006565"/>
    </source>
</evidence>
<dbReference type="InterPro" id="IPR019402">
    <property type="entry name" value="CWH43_N"/>
</dbReference>
<keyword evidence="9" id="KW-1185">Reference proteome</keyword>
<dbReference type="PANTHER" id="PTHR21324">
    <property type="entry name" value="FASTING-INDUCIBLE INTEGRAL MEMBRANE PROTEIN TM6P1-RELATED"/>
    <property type="match status" value="1"/>
</dbReference>
<evidence type="ECO:0000313" key="8">
    <source>
        <dbReference type="EMBL" id="WAR03711.1"/>
    </source>
</evidence>
<feature type="transmembrane region" description="Helical" evidence="6">
    <location>
        <begin position="69"/>
        <end position="91"/>
    </location>
</feature>
<evidence type="ECO:0000256" key="1">
    <source>
        <dbReference type="ARBA" id="ARBA00004127"/>
    </source>
</evidence>
<feature type="transmembrane region" description="Helical" evidence="6">
    <location>
        <begin position="196"/>
        <end position="218"/>
    </location>
</feature>
<name>A0ABY7E413_MYAAR</name>
<organism evidence="8 9">
    <name type="scientific">Mya arenaria</name>
    <name type="common">Soft-shell clam</name>
    <dbReference type="NCBI Taxonomy" id="6604"/>
    <lineage>
        <taxon>Eukaryota</taxon>
        <taxon>Metazoa</taxon>
        <taxon>Spiralia</taxon>
        <taxon>Lophotrochozoa</taxon>
        <taxon>Mollusca</taxon>
        <taxon>Bivalvia</taxon>
        <taxon>Autobranchia</taxon>
        <taxon>Heteroconchia</taxon>
        <taxon>Euheterodonta</taxon>
        <taxon>Imparidentia</taxon>
        <taxon>Neoheterodontei</taxon>
        <taxon>Myida</taxon>
        <taxon>Myoidea</taxon>
        <taxon>Myidae</taxon>
        <taxon>Mya</taxon>
    </lineage>
</organism>
<dbReference type="Pfam" id="PF10277">
    <property type="entry name" value="Frag1"/>
    <property type="match status" value="1"/>
</dbReference>
<accession>A0ABY7E413</accession>
<evidence type="ECO:0000256" key="6">
    <source>
        <dbReference type="SAM" id="Phobius"/>
    </source>
</evidence>
<dbReference type="Proteomes" id="UP001164746">
    <property type="component" value="Chromosome 4"/>
</dbReference>
<feature type="transmembrane region" description="Helical" evidence="6">
    <location>
        <begin position="137"/>
        <end position="157"/>
    </location>
</feature>
<evidence type="ECO:0000256" key="4">
    <source>
        <dbReference type="ARBA" id="ARBA00022989"/>
    </source>
</evidence>
<comment type="similarity">
    <text evidence="2">Belongs to the DRAM/TMEM150 family.</text>
</comment>
<evidence type="ECO:0000256" key="3">
    <source>
        <dbReference type="ARBA" id="ARBA00022692"/>
    </source>
</evidence>
<keyword evidence="3 6" id="KW-0812">Transmembrane</keyword>
<keyword evidence="4 6" id="KW-1133">Transmembrane helix</keyword>
<dbReference type="InterPro" id="IPR050911">
    <property type="entry name" value="DRAM/TMEM150_Autophagy_Mod"/>
</dbReference>
<dbReference type="PANTHER" id="PTHR21324:SF2">
    <property type="entry name" value="EG:22E5.9 PROTEIN"/>
    <property type="match status" value="1"/>
</dbReference>
<keyword evidence="5 6" id="KW-0472">Membrane</keyword>
<evidence type="ECO:0000313" key="9">
    <source>
        <dbReference type="Proteomes" id="UP001164746"/>
    </source>
</evidence>
<protein>
    <submittedName>
        <fullName evidence="8">T150C-like protein</fullName>
    </submittedName>
</protein>
<reference evidence="8" key="1">
    <citation type="submission" date="2022-11" db="EMBL/GenBank/DDBJ databases">
        <title>Centuries of genome instability and evolution in soft-shell clam transmissible cancer (bioRxiv).</title>
        <authorList>
            <person name="Hart S.F.M."/>
            <person name="Yonemitsu M.A."/>
            <person name="Giersch R.M."/>
            <person name="Beal B.F."/>
            <person name="Arriagada G."/>
            <person name="Davis B.W."/>
            <person name="Ostrander E.A."/>
            <person name="Goff S.P."/>
            <person name="Metzger M.J."/>
        </authorList>
    </citation>
    <scope>NUCLEOTIDE SEQUENCE</scope>
    <source>
        <strain evidence="8">MELC-2E11</strain>
        <tissue evidence="8">Siphon/mantle</tissue>
    </source>
</reference>
<sequence length="319" mass="35234">MSVPMLPIASEGDRFLENEEGIERYAIAVSYNHTEAFFPTIRRDTTCFSKDNHWFKTTHTAIEAPERCVFAQMVNIGAVLLGMTVILRYLFVKTFLLCRGTAGTDRSFCSNLAGLYLGIVSAFGLTIAANFQTKVQFVPHNIGAFSAFGFGTIYCWVQSAITYRCRCTFTGKRVLAALQFTNCIVMTLLFDTLRAVYLTSTITEWLLALSVLTFMFTFAPDFRKMRVDGIFEDGARDGAPPSVAVLAVSGAAVSGAVSCRSSWTGVSCRSSWTGVKTCSRSSPMDVDERSTCWWLSEWTMSPPSIYSKSSGRISVLSNE</sequence>
<gene>
    <name evidence="8" type="ORF">MAR_010269</name>
</gene>